<sequence length="190" mass="20157">MKLAIVLTEGFADWECALLMASARGDFGFEIVTATPGGRGVMSMGGLKVVPDRDAETLDPASFDALVLSGGTIWQTEAAPDLSAVYRRFNDHGRPIAAICGATLAFARAGLLDTVAHTSNSLGLLERVPQYRGADLYLDQPQAVSDQGIITASETAPVSFAAEIYRAIGFSSEDLSSYLRLFGAEHRAAK</sequence>
<reference evidence="2 3" key="1">
    <citation type="submission" date="2023-07" db="EMBL/GenBank/DDBJ databases">
        <title>Genomic Encyclopedia of Type Strains, Phase IV (KMG-IV): sequencing the most valuable type-strain genomes for metagenomic binning, comparative biology and taxonomic classification.</title>
        <authorList>
            <person name="Goeker M."/>
        </authorList>
    </citation>
    <scope>NUCLEOTIDE SEQUENCE [LARGE SCALE GENOMIC DNA]</scope>
    <source>
        <strain evidence="2 3">DSM 1112</strain>
    </source>
</reference>
<dbReference type="GO" id="GO:0008233">
    <property type="term" value="F:peptidase activity"/>
    <property type="evidence" value="ECO:0007669"/>
    <property type="project" value="UniProtKB-KW"/>
</dbReference>
<dbReference type="EMBL" id="JAUSVF010000001">
    <property type="protein sequence ID" value="MDQ0319551.1"/>
    <property type="molecule type" value="Genomic_DNA"/>
</dbReference>
<keyword evidence="3" id="KW-1185">Reference proteome</keyword>
<dbReference type="Gene3D" id="3.40.50.880">
    <property type="match status" value="1"/>
</dbReference>
<organism evidence="2 3">
    <name type="scientific">Pararhizobium capsulatum DSM 1112</name>
    <dbReference type="NCBI Taxonomy" id="1121113"/>
    <lineage>
        <taxon>Bacteria</taxon>
        <taxon>Pseudomonadati</taxon>
        <taxon>Pseudomonadota</taxon>
        <taxon>Alphaproteobacteria</taxon>
        <taxon>Hyphomicrobiales</taxon>
        <taxon>Rhizobiaceae</taxon>
        <taxon>Rhizobium/Agrobacterium group</taxon>
        <taxon>Pararhizobium</taxon>
    </lineage>
</organism>
<dbReference type="PANTHER" id="PTHR48094:SF19">
    <property type="entry name" value="DJ-1_PFPI DOMAIN-CONTAINING PROTEIN"/>
    <property type="match status" value="1"/>
</dbReference>
<dbReference type="Proteomes" id="UP001230207">
    <property type="component" value="Unassembled WGS sequence"/>
</dbReference>
<name>A0ABU0BPE9_9HYPH</name>
<comment type="caution">
    <text evidence="2">The sequence shown here is derived from an EMBL/GenBank/DDBJ whole genome shotgun (WGS) entry which is preliminary data.</text>
</comment>
<keyword evidence="2" id="KW-0645">Protease</keyword>
<dbReference type="InterPro" id="IPR050325">
    <property type="entry name" value="Prot/Nucl_acid_deglycase"/>
</dbReference>
<evidence type="ECO:0000313" key="2">
    <source>
        <dbReference type="EMBL" id="MDQ0319551.1"/>
    </source>
</evidence>
<evidence type="ECO:0000259" key="1">
    <source>
        <dbReference type="Pfam" id="PF01965"/>
    </source>
</evidence>
<keyword evidence="2" id="KW-0378">Hydrolase</keyword>
<evidence type="ECO:0000313" key="3">
    <source>
        <dbReference type="Proteomes" id="UP001230207"/>
    </source>
</evidence>
<dbReference type="Pfam" id="PF01965">
    <property type="entry name" value="DJ-1_PfpI"/>
    <property type="match status" value="1"/>
</dbReference>
<gene>
    <name evidence="2" type="ORF">QO002_001689</name>
</gene>
<dbReference type="RefSeq" id="WP_307228551.1">
    <property type="nucleotide sequence ID" value="NZ_JAUSVF010000001.1"/>
</dbReference>
<dbReference type="PANTHER" id="PTHR48094">
    <property type="entry name" value="PROTEIN/NUCLEIC ACID DEGLYCASE DJ-1-RELATED"/>
    <property type="match status" value="1"/>
</dbReference>
<dbReference type="SUPFAM" id="SSF52317">
    <property type="entry name" value="Class I glutamine amidotransferase-like"/>
    <property type="match status" value="1"/>
</dbReference>
<dbReference type="InterPro" id="IPR002818">
    <property type="entry name" value="DJ-1/PfpI"/>
</dbReference>
<dbReference type="CDD" id="cd03140">
    <property type="entry name" value="GATase1_PfpI_3"/>
    <property type="match status" value="1"/>
</dbReference>
<dbReference type="InterPro" id="IPR029062">
    <property type="entry name" value="Class_I_gatase-like"/>
</dbReference>
<proteinExistence type="predicted"/>
<feature type="domain" description="DJ-1/PfpI" evidence="1">
    <location>
        <begin position="1"/>
        <end position="165"/>
    </location>
</feature>
<accession>A0ABU0BPE9</accession>
<protein>
    <submittedName>
        <fullName evidence="2">Intracellular protease/amidase</fullName>
    </submittedName>
</protein>
<dbReference type="GO" id="GO:0006508">
    <property type="term" value="P:proteolysis"/>
    <property type="evidence" value="ECO:0007669"/>
    <property type="project" value="UniProtKB-KW"/>
</dbReference>